<keyword evidence="3" id="KW-1185">Reference proteome</keyword>
<name>A0A917V7K3_9NOCA</name>
<evidence type="ECO:0000313" key="3">
    <source>
        <dbReference type="Proteomes" id="UP000612956"/>
    </source>
</evidence>
<keyword evidence="1" id="KW-0732">Signal</keyword>
<reference evidence="2" key="1">
    <citation type="journal article" date="2014" name="Int. J. Syst. Evol. Microbiol.">
        <title>Complete genome sequence of Corynebacterium casei LMG S-19264T (=DSM 44701T), isolated from a smear-ripened cheese.</title>
        <authorList>
            <consortium name="US DOE Joint Genome Institute (JGI-PGF)"/>
            <person name="Walter F."/>
            <person name="Albersmeier A."/>
            <person name="Kalinowski J."/>
            <person name="Ruckert C."/>
        </authorList>
    </citation>
    <scope>NUCLEOTIDE SEQUENCE</scope>
    <source>
        <strain evidence="2">CGMCC 4.7278</strain>
    </source>
</reference>
<comment type="caution">
    <text evidence="2">The sequence shown here is derived from an EMBL/GenBank/DDBJ whole genome shotgun (WGS) entry which is preliminary data.</text>
</comment>
<dbReference type="Proteomes" id="UP000612956">
    <property type="component" value="Unassembled WGS sequence"/>
</dbReference>
<sequence>MVGVALTAGLLGAAAPAYAAPAPGSGSAAGSAELAVGSAAGSAGASVGSAAASTGSVAGSAEAANGPAQLWFTWQASRFAQNLVQFLLSVPRNQY</sequence>
<feature type="signal peptide" evidence="1">
    <location>
        <begin position="1"/>
        <end position="19"/>
    </location>
</feature>
<reference evidence="2" key="2">
    <citation type="submission" date="2020-09" db="EMBL/GenBank/DDBJ databases">
        <authorList>
            <person name="Sun Q."/>
            <person name="Zhou Y."/>
        </authorList>
    </citation>
    <scope>NUCLEOTIDE SEQUENCE</scope>
    <source>
        <strain evidence="2">CGMCC 4.7278</strain>
    </source>
</reference>
<dbReference type="EMBL" id="BMMW01000002">
    <property type="protein sequence ID" value="GGK47821.1"/>
    <property type="molecule type" value="Genomic_DNA"/>
</dbReference>
<feature type="chain" id="PRO_5037571223" evidence="1">
    <location>
        <begin position="20"/>
        <end position="95"/>
    </location>
</feature>
<accession>A0A917V7K3</accession>
<organism evidence="2 3">
    <name type="scientific">Nocardia camponoti</name>
    <dbReference type="NCBI Taxonomy" id="1616106"/>
    <lineage>
        <taxon>Bacteria</taxon>
        <taxon>Bacillati</taxon>
        <taxon>Actinomycetota</taxon>
        <taxon>Actinomycetes</taxon>
        <taxon>Mycobacteriales</taxon>
        <taxon>Nocardiaceae</taxon>
        <taxon>Nocardia</taxon>
    </lineage>
</organism>
<protein>
    <submittedName>
        <fullName evidence="2">Uncharacterized protein</fullName>
    </submittedName>
</protein>
<gene>
    <name evidence="2" type="ORF">GCM10011591_18930</name>
</gene>
<dbReference type="AlphaFoldDB" id="A0A917V7K3"/>
<evidence type="ECO:0000313" key="2">
    <source>
        <dbReference type="EMBL" id="GGK47821.1"/>
    </source>
</evidence>
<evidence type="ECO:0000256" key="1">
    <source>
        <dbReference type="SAM" id="SignalP"/>
    </source>
</evidence>
<proteinExistence type="predicted"/>